<evidence type="ECO:0000313" key="2">
    <source>
        <dbReference type="Proteomes" id="UP001055811"/>
    </source>
</evidence>
<accession>A0ACB9E0I8</accession>
<name>A0ACB9E0I8_CICIN</name>
<gene>
    <name evidence="1" type="ORF">L2E82_24450</name>
</gene>
<reference evidence="2" key="1">
    <citation type="journal article" date="2022" name="Mol. Ecol. Resour.">
        <title>The genomes of chicory, endive, great burdock and yacon provide insights into Asteraceae palaeo-polyploidization history and plant inulin production.</title>
        <authorList>
            <person name="Fan W."/>
            <person name="Wang S."/>
            <person name="Wang H."/>
            <person name="Wang A."/>
            <person name="Jiang F."/>
            <person name="Liu H."/>
            <person name="Zhao H."/>
            <person name="Xu D."/>
            <person name="Zhang Y."/>
        </authorList>
    </citation>
    <scope>NUCLEOTIDE SEQUENCE [LARGE SCALE GENOMIC DNA]</scope>
    <source>
        <strain evidence="2">cv. Punajuju</strain>
    </source>
</reference>
<dbReference type="EMBL" id="CM042012">
    <property type="protein sequence ID" value="KAI3752419.1"/>
    <property type="molecule type" value="Genomic_DNA"/>
</dbReference>
<sequence>MDKQLRWLVTDAIAADCYGGFVTVSSNFTIPSGAGTERTAPPNTLLRGYEIIDAAKTQLEAECPGVVSCADILAIAARDSVLLAGGIARWQVPTGRRDGLVSRASDTSNLPAFNDAVDVQIRKFSEKGLSTQDLVTLSGAHTLGTAACLTFSYRLYNYNNTNGPDPSIDSALLATLRNLCPDGGDATRRVNLDTGSPNRFDTSYFSNLRSGRGVLESDQLLWGNPTTRTFAQRFLGIRGLIGLTFNVEFARAMVRMGNIEVKTGTQGEIRRVCSAFN</sequence>
<protein>
    <submittedName>
        <fullName evidence="1">Uncharacterized protein</fullName>
    </submittedName>
</protein>
<comment type="caution">
    <text evidence="1">The sequence shown here is derived from an EMBL/GenBank/DDBJ whole genome shotgun (WGS) entry which is preliminary data.</text>
</comment>
<reference evidence="1 2" key="2">
    <citation type="journal article" date="2022" name="Mol. Ecol. Resour.">
        <title>The genomes of chicory, endive, great burdock and yacon provide insights into Asteraceae paleo-polyploidization history and plant inulin production.</title>
        <authorList>
            <person name="Fan W."/>
            <person name="Wang S."/>
            <person name="Wang H."/>
            <person name="Wang A."/>
            <person name="Jiang F."/>
            <person name="Liu H."/>
            <person name="Zhao H."/>
            <person name="Xu D."/>
            <person name="Zhang Y."/>
        </authorList>
    </citation>
    <scope>NUCLEOTIDE SEQUENCE [LARGE SCALE GENOMIC DNA]</scope>
    <source>
        <strain evidence="2">cv. Punajuju</strain>
        <tissue evidence="1">Leaves</tissue>
    </source>
</reference>
<evidence type="ECO:0000313" key="1">
    <source>
        <dbReference type="EMBL" id="KAI3752419.1"/>
    </source>
</evidence>
<dbReference type="Proteomes" id="UP001055811">
    <property type="component" value="Linkage Group LG04"/>
</dbReference>
<proteinExistence type="predicted"/>
<keyword evidence="2" id="KW-1185">Reference proteome</keyword>
<organism evidence="1 2">
    <name type="scientific">Cichorium intybus</name>
    <name type="common">Chicory</name>
    <dbReference type="NCBI Taxonomy" id="13427"/>
    <lineage>
        <taxon>Eukaryota</taxon>
        <taxon>Viridiplantae</taxon>
        <taxon>Streptophyta</taxon>
        <taxon>Embryophyta</taxon>
        <taxon>Tracheophyta</taxon>
        <taxon>Spermatophyta</taxon>
        <taxon>Magnoliopsida</taxon>
        <taxon>eudicotyledons</taxon>
        <taxon>Gunneridae</taxon>
        <taxon>Pentapetalae</taxon>
        <taxon>asterids</taxon>
        <taxon>campanulids</taxon>
        <taxon>Asterales</taxon>
        <taxon>Asteraceae</taxon>
        <taxon>Cichorioideae</taxon>
        <taxon>Cichorieae</taxon>
        <taxon>Cichoriinae</taxon>
        <taxon>Cichorium</taxon>
    </lineage>
</organism>